<proteinExistence type="predicted"/>
<sequence>MGDSNSKPEPSADIVKGSDIGQPGSPKDKTPQNAIPRLGPLDTFILGLMFFSLITLFDSRSADGLDRIAGALMAQESLDDNEVAKLVAR</sequence>
<organism evidence="3 4">
    <name type="scientific">OM182 bacterium</name>
    <dbReference type="NCBI Taxonomy" id="2510334"/>
    <lineage>
        <taxon>Bacteria</taxon>
        <taxon>Pseudomonadati</taxon>
        <taxon>Pseudomonadota</taxon>
        <taxon>Gammaproteobacteria</taxon>
        <taxon>OMG group</taxon>
        <taxon>OM182 clade</taxon>
    </lineage>
</organism>
<reference evidence="3 4" key="1">
    <citation type="submission" date="2019-02" db="EMBL/GenBank/DDBJ databases">
        <title>Prokaryotic population dynamics and viral predation in marine succession experiment using metagenomics: the confinement effect.</title>
        <authorList>
            <person name="Haro-Moreno J.M."/>
            <person name="Rodriguez-Valera F."/>
            <person name="Lopez-Perez M."/>
        </authorList>
    </citation>
    <scope>NUCLEOTIDE SEQUENCE [LARGE SCALE GENOMIC DNA]</scope>
    <source>
        <strain evidence="3">MED-G158</strain>
    </source>
</reference>
<keyword evidence="2" id="KW-1133">Transmembrane helix</keyword>
<feature type="transmembrane region" description="Helical" evidence="2">
    <location>
        <begin position="38"/>
        <end position="57"/>
    </location>
</feature>
<feature type="region of interest" description="Disordered" evidence="1">
    <location>
        <begin position="1"/>
        <end position="35"/>
    </location>
</feature>
<evidence type="ECO:0000256" key="2">
    <source>
        <dbReference type="SAM" id="Phobius"/>
    </source>
</evidence>
<evidence type="ECO:0000313" key="4">
    <source>
        <dbReference type="Proteomes" id="UP000320404"/>
    </source>
</evidence>
<dbReference type="EMBL" id="SHAH01000093">
    <property type="protein sequence ID" value="RZO74615.1"/>
    <property type="molecule type" value="Genomic_DNA"/>
</dbReference>
<keyword evidence="2" id="KW-0472">Membrane</keyword>
<name>A0A520RWN6_9GAMM</name>
<dbReference type="AlphaFoldDB" id="A0A520RWN6"/>
<accession>A0A520RWN6</accession>
<evidence type="ECO:0000313" key="3">
    <source>
        <dbReference type="EMBL" id="RZO74615.1"/>
    </source>
</evidence>
<gene>
    <name evidence="3" type="ORF">EVA69_05665</name>
</gene>
<evidence type="ECO:0000256" key="1">
    <source>
        <dbReference type="SAM" id="MobiDB-lite"/>
    </source>
</evidence>
<comment type="caution">
    <text evidence="3">The sequence shown here is derived from an EMBL/GenBank/DDBJ whole genome shotgun (WGS) entry which is preliminary data.</text>
</comment>
<dbReference type="Proteomes" id="UP000320404">
    <property type="component" value="Unassembled WGS sequence"/>
</dbReference>
<keyword evidence="2" id="KW-0812">Transmembrane</keyword>
<protein>
    <submittedName>
        <fullName evidence="3">Uncharacterized protein</fullName>
    </submittedName>
</protein>